<comment type="caution">
    <text evidence="1">The sequence shown here is derived from an EMBL/GenBank/DDBJ whole genome shotgun (WGS) entry which is preliminary data.</text>
</comment>
<evidence type="ECO:0008006" key="3">
    <source>
        <dbReference type="Google" id="ProtNLM"/>
    </source>
</evidence>
<evidence type="ECO:0000313" key="2">
    <source>
        <dbReference type="Proteomes" id="UP001595699"/>
    </source>
</evidence>
<dbReference type="RefSeq" id="WP_205118995.1">
    <property type="nucleotide sequence ID" value="NZ_JAFBCM010000001.1"/>
</dbReference>
<evidence type="ECO:0000313" key="1">
    <source>
        <dbReference type="EMBL" id="MFC3764700.1"/>
    </source>
</evidence>
<accession>A0ABV7YLS9</accession>
<dbReference type="Proteomes" id="UP001595699">
    <property type="component" value="Unassembled WGS sequence"/>
</dbReference>
<proteinExistence type="predicted"/>
<name>A0ABV7YLS9_9ACTN</name>
<dbReference type="EMBL" id="JBHRZH010000031">
    <property type="protein sequence ID" value="MFC3764700.1"/>
    <property type="molecule type" value="Genomic_DNA"/>
</dbReference>
<sequence>MFTLHIQNEIASFSAWTNAFDRYDKARRDHGVLAYRITQPVDDEHLVYIELDFATREDATGFVALLERIWQTPLSQGVSATHTAPELREVRVQQQLVVA</sequence>
<protein>
    <recommendedName>
        <fullName evidence="3">Antibiotic biosynthesis monooxygenase</fullName>
    </recommendedName>
</protein>
<reference evidence="2" key="1">
    <citation type="journal article" date="2019" name="Int. J. Syst. Evol. Microbiol.">
        <title>The Global Catalogue of Microorganisms (GCM) 10K type strain sequencing project: providing services to taxonomists for standard genome sequencing and annotation.</title>
        <authorList>
            <consortium name="The Broad Institute Genomics Platform"/>
            <consortium name="The Broad Institute Genome Sequencing Center for Infectious Disease"/>
            <person name="Wu L."/>
            <person name="Ma J."/>
        </authorList>
    </citation>
    <scope>NUCLEOTIDE SEQUENCE [LARGE SCALE GENOMIC DNA]</scope>
    <source>
        <strain evidence="2">CGMCC 4.7241</strain>
    </source>
</reference>
<organism evidence="1 2">
    <name type="scientific">Tenggerimyces flavus</name>
    <dbReference type="NCBI Taxonomy" id="1708749"/>
    <lineage>
        <taxon>Bacteria</taxon>
        <taxon>Bacillati</taxon>
        <taxon>Actinomycetota</taxon>
        <taxon>Actinomycetes</taxon>
        <taxon>Propionibacteriales</taxon>
        <taxon>Nocardioidaceae</taxon>
        <taxon>Tenggerimyces</taxon>
    </lineage>
</organism>
<keyword evidence="2" id="KW-1185">Reference proteome</keyword>
<gene>
    <name evidence="1" type="ORF">ACFOUW_27930</name>
</gene>